<accession>A0A448WYR2</accession>
<keyword evidence="9" id="KW-0175">Coiled coil</keyword>
<evidence type="ECO:0000256" key="2">
    <source>
        <dbReference type="ARBA" id="ARBA00004496"/>
    </source>
</evidence>
<comment type="caution">
    <text evidence="11">The sequence shown here is derived from an EMBL/GenBank/DDBJ whole genome shotgun (WGS) entry which is preliminary data.</text>
</comment>
<keyword evidence="6" id="KW-0805">Transcription regulation</keyword>
<evidence type="ECO:0000256" key="1">
    <source>
        <dbReference type="ARBA" id="ARBA00004123"/>
    </source>
</evidence>
<dbReference type="Pfam" id="PF04065">
    <property type="entry name" value="Not3"/>
    <property type="match status" value="1"/>
</dbReference>
<evidence type="ECO:0000256" key="3">
    <source>
        <dbReference type="ARBA" id="ARBA00007682"/>
    </source>
</evidence>
<comment type="similarity">
    <text evidence="3">Belongs to the CNOT2/3/5 family.</text>
</comment>
<dbReference type="GO" id="GO:0005634">
    <property type="term" value="C:nucleus"/>
    <property type="evidence" value="ECO:0007669"/>
    <property type="project" value="UniProtKB-SubCell"/>
</dbReference>
<proteinExistence type="inferred from homology"/>
<evidence type="ECO:0000256" key="4">
    <source>
        <dbReference type="ARBA" id="ARBA00022490"/>
    </source>
</evidence>
<keyword evidence="7" id="KW-0804">Transcription</keyword>
<dbReference type="AlphaFoldDB" id="A0A448WYR2"/>
<organism evidence="11 12">
    <name type="scientific">Protopolystoma xenopodis</name>
    <dbReference type="NCBI Taxonomy" id="117903"/>
    <lineage>
        <taxon>Eukaryota</taxon>
        <taxon>Metazoa</taxon>
        <taxon>Spiralia</taxon>
        <taxon>Lophotrochozoa</taxon>
        <taxon>Platyhelminthes</taxon>
        <taxon>Monogenea</taxon>
        <taxon>Polyopisthocotylea</taxon>
        <taxon>Polystomatidea</taxon>
        <taxon>Polystomatidae</taxon>
        <taxon>Protopolystoma</taxon>
    </lineage>
</organism>
<name>A0A448WYR2_9PLAT</name>
<evidence type="ECO:0000256" key="5">
    <source>
        <dbReference type="ARBA" id="ARBA00022491"/>
    </source>
</evidence>
<keyword evidence="4" id="KW-0963">Cytoplasm</keyword>
<dbReference type="OrthoDB" id="293823at2759"/>
<dbReference type="GO" id="GO:0030015">
    <property type="term" value="C:CCR4-NOT core complex"/>
    <property type="evidence" value="ECO:0007669"/>
    <property type="project" value="InterPro"/>
</dbReference>
<keyword evidence="8" id="KW-0539">Nucleus</keyword>
<evidence type="ECO:0000259" key="10">
    <source>
        <dbReference type="Pfam" id="PF04065"/>
    </source>
</evidence>
<feature type="coiled-coil region" evidence="9">
    <location>
        <begin position="41"/>
        <end position="138"/>
    </location>
</feature>
<dbReference type="EMBL" id="CAAALY010062743">
    <property type="protein sequence ID" value="VEL23590.1"/>
    <property type="molecule type" value="Genomic_DNA"/>
</dbReference>
<protein>
    <recommendedName>
        <fullName evidence="10">CCR4-Not complex component Not N-terminal domain-containing protein</fullName>
    </recommendedName>
</protein>
<feature type="non-terminal residue" evidence="11">
    <location>
        <position position="1"/>
    </location>
</feature>
<dbReference type="PANTHER" id="PTHR23326">
    <property type="entry name" value="CCR4 NOT-RELATED"/>
    <property type="match status" value="1"/>
</dbReference>
<dbReference type="InterPro" id="IPR040168">
    <property type="entry name" value="Not2/3/5"/>
</dbReference>
<evidence type="ECO:0000256" key="8">
    <source>
        <dbReference type="ARBA" id="ARBA00023242"/>
    </source>
</evidence>
<gene>
    <name evidence="11" type="ORF">PXEA_LOCUS17030</name>
</gene>
<keyword evidence="5" id="KW-0678">Repressor</keyword>
<evidence type="ECO:0000313" key="12">
    <source>
        <dbReference type="Proteomes" id="UP000784294"/>
    </source>
</evidence>
<sequence>MADKRKLQGDIERNLKRVQEGRLAFQEILEKFEASTNQTQKEKFEGDLKKEIKKLQRLRDQIKTWLTSNEVKDKRPLLEARKEIEQDMERFKVIEKETKTKAYSKEGLLSTDSKKDPLQKEKEELEEWLKQSISLLQTQSEKYEFEIESLSTSNKKKRVDKDKAATIEDKRQRLDTCTFHTEKLETIMRHLDNERLDCGKVRSIKDPVEYVVESVDDQSNQALSDYRSLYDDLHLDELGDTT</sequence>
<dbReference type="GO" id="GO:0006355">
    <property type="term" value="P:regulation of DNA-templated transcription"/>
    <property type="evidence" value="ECO:0007669"/>
    <property type="project" value="InterPro"/>
</dbReference>
<dbReference type="GO" id="GO:0005737">
    <property type="term" value="C:cytoplasm"/>
    <property type="evidence" value="ECO:0007669"/>
    <property type="project" value="UniProtKB-SubCell"/>
</dbReference>
<feature type="domain" description="CCR4-Not complex component Not N-terminal" evidence="10">
    <location>
        <begin position="4"/>
        <end position="236"/>
    </location>
</feature>
<comment type="subcellular location">
    <subcellularLocation>
        <location evidence="2">Cytoplasm</location>
    </subcellularLocation>
    <subcellularLocation>
        <location evidence="1">Nucleus</location>
    </subcellularLocation>
</comment>
<dbReference type="InterPro" id="IPR007207">
    <property type="entry name" value="Not_N"/>
</dbReference>
<evidence type="ECO:0000256" key="9">
    <source>
        <dbReference type="SAM" id="Coils"/>
    </source>
</evidence>
<evidence type="ECO:0000256" key="7">
    <source>
        <dbReference type="ARBA" id="ARBA00023163"/>
    </source>
</evidence>
<evidence type="ECO:0000256" key="6">
    <source>
        <dbReference type="ARBA" id="ARBA00023015"/>
    </source>
</evidence>
<evidence type="ECO:0000313" key="11">
    <source>
        <dbReference type="EMBL" id="VEL23590.1"/>
    </source>
</evidence>
<keyword evidence="12" id="KW-1185">Reference proteome</keyword>
<reference evidence="11" key="1">
    <citation type="submission" date="2018-11" db="EMBL/GenBank/DDBJ databases">
        <authorList>
            <consortium name="Pathogen Informatics"/>
        </authorList>
    </citation>
    <scope>NUCLEOTIDE SEQUENCE</scope>
</reference>
<dbReference type="Proteomes" id="UP000784294">
    <property type="component" value="Unassembled WGS sequence"/>
</dbReference>